<reference evidence="2 3" key="1">
    <citation type="submission" date="2016-11" db="EMBL/GenBank/DDBJ databases">
        <title>Trade-off between light-utilization and light-protection in marine flavobacteria.</title>
        <authorList>
            <person name="Kumagai Y."/>
        </authorList>
    </citation>
    <scope>NUCLEOTIDE SEQUENCE [LARGE SCALE GENOMIC DNA]</scope>
    <source>
        <strain evidence="2 3">JCM 13191</strain>
    </source>
</reference>
<keyword evidence="1" id="KW-0812">Transmembrane</keyword>
<proteinExistence type="predicted"/>
<evidence type="ECO:0008006" key="4">
    <source>
        <dbReference type="Google" id="ProtNLM"/>
    </source>
</evidence>
<keyword evidence="1" id="KW-1133">Transmembrane helix</keyword>
<keyword evidence="1" id="KW-0472">Membrane</keyword>
<dbReference type="AlphaFoldDB" id="A0A1W6MIE4"/>
<name>A0A1W6MIE4_9FLAO</name>
<dbReference type="Proteomes" id="UP000193431">
    <property type="component" value="Chromosome"/>
</dbReference>
<feature type="transmembrane region" description="Helical" evidence="1">
    <location>
        <begin position="109"/>
        <end position="130"/>
    </location>
</feature>
<accession>A0A1W6MIE4</accession>
<gene>
    <name evidence="2" type="ORF">BST97_04835</name>
</gene>
<protein>
    <recommendedName>
        <fullName evidence="4">DUF3592 domain-containing protein</fullName>
    </recommendedName>
</protein>
<dbReference type="STRING" id="331648.BST97_04835"/>
<keyword evidence="3" id="KW-1185">Reference proteome</keyword>
<evidence type="ECO:0000313" key="2">
    <source>
        <dbReference type="EMBL" id="ARN77360.1"/>
    </source>
</evidence>
<sequence length="137" mass="15906">MTILCLLGIALLYLGFHLRSKTKKMETYGRRVTAKIVKHVEKVSRDTEGMSTTYYYPIIEFKGSEGRLIQQELKLGTTIKSRKKTMNIIYLLEDEEYEILIDNAFLKHWLPNILMCLGLTLIIVGLVMTLPDFFNRT</sequence>
<evidence type="ECO:0000256" key="1">
    <source>
        <dbReference type="SAM" id="Phobius"/>
    </source>
</evidence>
<organism evidence="2 3">
    <name type="scientific">Nonlabens spongiae</name>
    <dbReference type="NCBI Taxonomy" id="331648"/>
    <lineage>
        <taxon>Bacteria</taxon>
        <taxon>Pseudomonadati</taxon>
        <taxon>Bacteroidota</taxon>
        <taxon>Flavobacteriia</taxon>
        <taxon>Flavobacteriales</taxon>
        <taxon>Flavobacteriaceae</taxon>
        <taxon>Nonlabens</taxon>
    </lineage>
</organism>
<evidence type="ECO:0000313" key="3">
    <source>
        <dbReference type="Proteomes" id="UP000193431"/>
    </source>
</evidence>
<dbReference type="EMBL" id="CP019344">
    <property type="protein sequence ID" value="ARN77360.1"/>
    <property type="molecule type" value="Genomic_DNA"/>
</dbReference>